<evidence type="ECO:0000313" key="3">
    <source>
        <dbReference type="Proteomes" id="UP001596997"/>
    </source>
</evidence>
<comment type="caution">
    <text evidence="2">The sequence shown here is derived from an EMBL/GenBank/DDBJ whole genome shotgun (WGS) entry which is preliminary data.</text>
</comment>
<feature type="domain" description="N-acetyltransferase" evidence="1">
    <location>
        <begin position="164"/>
        <end position="311"/>
    </location>
</feature>
<gene>
    <name evidence="2" type="ORF">ACFQ1O_05395</name>
</gene>
<dbReference type="RefSeq" id="WP_377714131.1">
    <property type="nucleotide sequence ID" value="NZ_JBHTJM010000006.1"/>
</dbReference>
<organism evidence="2 3">
    <name type="scientific">Pseudofulvibacter geojedonensis</name>
    <dbReference type="NCBI Taxonomy" id="1123758"/>
    <lineage>
        <taxon>Bacteria</taxon>
        <taxon>Pseudomonadati</taxon>
        <taxon>Bacteroidota</taxon>
        <taxon>Flavobacteriia</taxon>
        <taxon>Flavobacteriales</taxon>
        <taxon>Flavobacteriaceae</taxon>
        <taxon>Pseudofulvibacter</taxon>
    </lineage>
</organism>
<evidence type="ECO:0000259" key="1">
    <source>
        <dbReference type="PROSITE" id="PS51186"/>
    </source>
</evidence>
<dbReference type="GO" id="GO:0016746">
    <property type="term" value="F:acyltransferase activity"/>
    <property type="evidence" value="ECO:0007669"/>
    <property type="project" value="UniProtKB-KW"/>
</dbReference>
<dbReference type="EC" id="2.3.1.-" evidence="2"/>
<dbReference type="Gene3D" id="3.40.630.30">
    <property type="match status" value="2"/>
</dbReference>
<dbReference type="Proteomes" id="UP001596997">
    <property type="component" value="Unassembled WGS sequence"/>
</dbReference>
<protein>
    <submittedName>
        <fullName evidence="2">GNAT family N-acetyltransferase</fullName>
        <ecNumber evidence="2">2.3.1.-</ecNumber>
    </submittedName>
</protein>
<keyword evidence="2" id="KW-0808">Transferase</keyword>
<reference evidence="3" key="1">
    <citation type="journal article" date="2019" name="Int. J. Syst. Evol. Microbiol.">
        <title>The Global Catalogue of Microorganisms (GCM) 10K type strain sequencing project: providing services to taxonomists for standard genome sequencing and annotation.</title>
        <authorList>
            <consortium name="The Broad Institute Genomics Platform"/>
            <consortium name="The Broad Institute Genome Sequencing Center for Infectious Disease"/>
            <person name="Wu L."/>
            <person name="Ma J."/>
        </authorList>
    </citation>
    <scope>NUCLEOTIDE SEQUENCE [LARGE SCALE GENOMIC DNA]</scope>
    <source>
        <strain evidence="3">CCUG 62114</strain>
    </source>
</reference>
<keyword evidence="2" id="KW-0012">Acyltransferase</keyword>
<accession>A0ABW3I1D8</accession>
<dbReference type="Pfam" id="PF13673">
    <property type="entry name" value="Acetyltransf_10"/>
    <property type="match status" value="1"/>
</dbReference>
<dbReference type="PANTHER" id="PTHR43792:SF1">
    <property type="entry name" value="N-ACETYLTRANSFERASE DOMAIN-CONTAINING PROTEIN"/>
    <property type="match status" value="1"/>
</dbReference>
<dbReference type="EMBL" id="JBHTJM010000006">
    <property type="protein sequence ID" value="MFD0963427.1"/>
    <property type="molecule type" value="Genomic_DNA"/>
</dbReference>
<dbReference type="PANTHER" id="PTHR43792">
    <property type="entry name" value="GNAT FAMILY, PUTATIVE (AFU_ORTHOLOGUE AFUA_3G00765)-RELATED-RELATED"/>
    <property type="match status" value="1"/>
</dbReference>
<proteinExistence type="predicted"/>
<dbReference type="SUPFAM" id="SSF55729">
    <property type="entry name" value="Acyl-CoA N-acyltransferases (Nat)"/>
    <property type="match status" value="2"/>
</dbReference>
<dbReference type="Pfam" id="PF13302">
    <property type="entry name" value="Acetyltransf_3"/>
    <property type="match status" value="1"/>
</dbReference>
<evidence type="ECO:0000313" key="2">
    <source>
        <dbReference type="EMBL" id="MFD0963427.1"/>
    </source>
</evidence>
<dbReference type="InterPro" id="IPR000182">
    <property type="entry name" value="GNAT_dom"/>
</dbReference>
<dbReference type="PROSITE" id="PS51186">
    <property type="entry name" value="GNAT"/>
    <property type="match status" value="2"/>
</dbReference>
<dbReference type="InterPro" id="IPR051531">
    <property type="entry name" value="N-acetyltransferase"/>
</dbReference>
<feature type="domain" description="N-acetyltransferase" evidence="1">
    <location>
        <begin position="9"/>
        <end position="163"/>
    </location>
</feature>
<dbReference type="InterPro" id="IPR016181">
    <property type="entry name" value="Acyl_CoA_acyltransferase"/>
</dbReference>
<name>A0ABW3I1D8_9FLAO</name>
<keyword evidence="3" id="KW-1185">Reference proteome</keyword>
<sequence length="318" mass="37212">MRIIETERIYLREFNSEDVAFLYRLNQDEDVMQYTGDAPFKNMKEAETFVANYDYEKYQMGRWAVCSNKQGEFLGWCGLKYHPDKDFVEVGYRFFKKHWNKGYATEATKACINYGFNVLRVQEIFAFANSLNIASCKVAEKAGMELLDEIIHEGNLTKQYKINNTTIQVKEISASETYPIRHEILRKGKSIESCYFNGDNLTSTFHIGLFYFGKLVAVATFLENKNSNFKDKIQFQLRGMAVLHQFQGKKLGNVLLREAERKIKTRNATLLWCNARERAKGFYTRNGFDVIGKPFDITEIGLHYCMYKIIEKEVHRFF</sequence>